<reference evidence="1" key="1">
    <citation type="journal article" date="2021" name="bioRxiv">
        <title>Whole Genome Assembly and Annotation of Northern Wild Rice, Zizania palustris L., Supports a Whole Genome Duplication in the Zizania Genus.</title>
        <authorList>
            <person name="Haas M."/>
            <person name="Kono T."/>
            <person name="Macchietto M."/>
            <person name="Millas R."/>
            <person name="McGilp L."/>
            <person name="Shao M."/>
            <person name="Duquette J."/>
            <person name="Hirsch C.N."/>
            <person name="Kimball J."/>
        </authorList>
    </citation>
    <scope>NUCLEOTIDE SEQUENCE</scope>
    <source>
        <tissue evidence="1">Fresh leaf tissue</tissue>
    </source>
</reference>
<proteinExistence type="predicted"/>
<dbReference type="AlphaFoldDB" id="A0A8J5X8Q9"/>
<name>A0A8J5X8Q9_ZIZPA</name>
<keyword evidence="2" id="KW-1185">Reference proteome</keyword>
<reference evidence="1" key="2">
    <citation type="submission" date="2021-02" db="EMBL/GenBank/DDBJ databases">
        <authorList>
            <person name="Kimball J.A."/>
            <person name="Haas M.W."/>
            <person name="Macchietto M."/>
            <person name="Kono T."/>
            <person name="Duquette J."/>
            <person name="Shao M."/>
        </authorList>
    </citation>
    <scope>NUCLEOTIDE SEQUENCE</scope>
    <source>
        <tissue evidence="1">Fresh leaf tissue</tissue>
    </source>
</reference>
<organism evidence="1 2">
    <name type="scientific">Zizania palustris</name>
    <name type="common">Northern wild rice</name>
    <dbReference type="NCBI Taxonomy" id="103762"/>
    <lineage>
        <taxon>Eukaryota</taxon>
        <taxon>Viridiplantae</taxon>
        <taxon>Streptophyta</taxon>
        <taxon>Embryophyta</taxon>
        <taxon>Tracheophyta</taxon>
        <taxon>Spermatophyta</taxon>
        <taxon>Magnoliopsida</taxon>
        <taxon>Liliopsida</taxon>
        <taxon>Poales</taxon>
        <taxon>Poaceae</taxon>
        <taxon>BOP clade</taxon>
        <taxon>Oryzoideae</taxon>
        <taxon>Oryzeae</taxon>
        <taxon>Zizaniinae</taxon>
        <taxon>Zizania</taxon>
    </lineage>
</organism>
<sequence>MLTPSSSTRLLPPGAVAMPSPLLSWTMAPGFPRMRKKQRHSLIFFLYKMGFSNNPRMDFDLDHLIPRSQGLNHLGADISETELDSVIMSMHSDKAPGPDGFNGTFYKSC</sequence>
<comment type="caution">
    <text evidence="1">The sequence shown here is derived from an EMBL/GenBank/DDBJ whole genome shotgun (WGS) entry which is preliminary data.</text>
</comment>
<dbReference type="OrthoDB" id="1938551at2759"/>
<accession>A0A8J5X8Q9</accession>
<evidence type="ECO:0000313" key="2">
    <source>
        <dbReference type="Proteomes" id="UP000729402"/>
    </source>
</evidence>
<evidence type="ECO:0000313" key="1">
    <source>
        <dbReference type="EMBL" id="KAG8099982.1"/>
    </source>
</evidence>
<gene>
    <name evidence="1" type="ORF">GUJ93_ZPchr0013g34945</name>
</gene>
<dbReference type="EMBL" id="JAAALK010000079">
    <property type="protein sequence ID" value="KAG8099982.1"/>
    <property type="molecule type" value="Genomic_DNA"/>
</dbReference>
<protein>
    <submittedName>
        <fullName evidence="1">Uncharacterized protein</fullName>
    </submittedName>
</protein>
<dbReference type="Proteomes" id="UP000729402">
    <property type="component" value="Unassembled WGS sequence"/>
</dbReference>